<dbReference type="AlphaFoldDB" id="A0A8J2P137"/>
<keyword evidence="2" id="KW-1185">Reference proteome</keyword>
<feature type="non-terminal residue" evidence="1">
    <location>
        <position position="1"/>
    </location>
</feature>
<accession>A0A8J2P137</accession>
<protein>
    <submittedName>
        <fullName evidence="1">Uncharacterized protein</fullName>
    </submittedName>
</protein>
<dbReference type="EMBL" id="CAJVCH010067254">
    <property type="protein sequence ID" value="CAG7720094.1"/>
    <property type="molecule type" value="Genomic_DNA"/>
</dbReference>
<comment type="caution">
    <text evidence="1">The sequence shown here is derived from an EMBL/GenBank/DDBJ whole genome shotgun (WGS) entry which is preliminary data.</text>
</comment>
<sequence>TKCEYSLYYLENFDSYGTRRSEIIEN</sequence>
<organism evidence="1 2">
    <name type="scientific">Allacma fusca</name>
    <dbReference type="NCBI Taxonomy" id="39272"/>
    <lineage>
        <taxon>Eukaryota</taxon>
        <taxon>Metazoa</taxon>
        <taxon>Ecdysozoa</taxon>
        <taxon>Arthropoda</taxon>
        <taxon>Hexapoda</taxon>
        <taxon>Collembola</taxon>
        <taxon>Symphypleona</taxon>
        <taxon>Sminthuridae</taxon>
        <taxon>Allacma</taxon>
    </lineage>
</organism>
<evidence type="ECO:0000313" key="1">
    <source>
        <dbReference type="EMBL" id="CAG7720094.1"/>
    </source>
</evidence>
<dbReference type="Proteomes" id="UP000708208">
    <property type="component" value="Unassembled WGS sequence"/>
</dbReference>
<reference evidence="1" key="1">
    <citation type="submission" date="2021-06" db="EMBL/GenBank/DDBJ databases">
        <authorList>
            <person name="Hodson N. C."/>
            <person name="Mongue J. A."/>
            <person name="Jaron S. K."/>
        </authorList>
    </citation>
    <scope>NUCLEOTIDE SEQUENCE</scope>
</reference>
<evidence type="ECO:0000313" key="2">
    <source>
        <dbReference type="Proteomes" id="UP000708208"/>
    </source>
</evidence>
<gene>
    <name evidence="1" type="ORF">AFUS01_LOCUS9382</name>
</gene>
<name>A0A8J2P137_9HEXA</name>
<proteinExistence type="predicted"/>